<evidence type="ECO:0000256" key="1">
    <source>
        <dbReference type="SAM" id="Coils"/>
    </source>
</evidence>
<feature type="coiled-coil region" evidence="1">
    <location>
        <begin position="27"/>
        <end position="61"/>
    </location>
</feature>
<dbReference type="AlphaFoldDB" id="A0A9W7DU15"/>
<accession>A0A9W7DU15</accession>
<protein>
    <submittedName>
        <fullName evidence="3">Uncharacterized protein</fullName>
    </submittedName>
</protein>
<proteinExistence type="predicted"/>
<organism evidence="3 4">
    <name type="scientific">Triparma retinervis</name>
    <dbReference type="NCBI Taxonomy" id="2557542"/>
    <lineage>
        <taxon>Eukaryota</taxon>
        <taxon>Sar</taxon>
        <taxon>Stramenopiles</taxon>
        <taxon>Ochrophyta</taxon>
        <taxon>Bolidophyceae</taxon>
        <taxon>Parmales</taxon>
        <taxon>Triparmaceae</taxon>
        <taxon>Triparma</taxon>
    </lineage>
</organism>
<sequence length="442" mass="49646">MTTPDEIDSSTAKLEALKSKIVSLNVSADVEKEIQDVENSLQALKERARSLQEEARTLMCLTQRMNILINALPPSYNRFRSLKLYESKIPFDHEVTLRRSGEGFLVEFWKGMASSEGKEKMGYITSAYGCSHPCGKKGGKKNEEKEKKSETDTSLPSAEDIVNDARNESYGCNCLCFPRFRGLAVSDGHRGIGLTSVMFSTYFTLMQKLLEGITVAEGTKISTGRMRKPVLCSILKDRWNFVPKSSRFELHMLPSEDSGEKGVRVTGQDIGRIRSCFSNNYCKSQDITIVPYDSSQLEGSKVVYVETEYEADWISLVGMLKERFPSLDSTGTWWGGLGEESKRAMEEEKKRRKEEGLPSWQEAEEAAKAVRDAALDVLTSGLSKSELGVLSKLTKSNEKDTSLSFGTRVKKEVQEFDAVREQLLNQRLVKSPKKKKKKGKKE</sequence>
<reference evidence="3" key="1">
    <citation type="submission" date="2022-07" db="EMBL/GenBank/DDBJ databases">
        <title>Genome analysis of Parmales, a sister group of diatoms, reveals the evolutionary specialization of diatoms from phago-mixotrophs to photoautotrophs.</title>
        <authorList>
            <person name="Ban H."/>
            <person name="Sato S."/>
            <person name="Yoshikawa S."/>
            <person name="Kazumasa Y."/>
            <person name="Nakamura Y."/>
            <person name="Ichinomiya M."/>
            <person name="Saitoh K."/>
            <person name="Sato N."/>
            <person name="Blanc-Mathieu R."/>
            <person name="Endo H."/>
            <person name="Kuwata A."/>
            <person name="Ogata H."/>
        </authorList>
    </citation>
    <scope>NUCLEOTIDE SEQUENCE</scope>
</reference>
<keyword evidence="4" id="KW-1185">Reference proteome</keyword>
<dbReference type="EMBL" id="BRXZ01002119">
    <property type="protein sequence ID" value="GMH54887.1"/>
    <property type="molecule type" value="Genomic_DNA"/>
</dbReference>
<dbReference type="Proteomes" id="UP001165082">
    <property type="component" value="Unassembled WGS sequence"/>
</dbReference>
<dbReference type="OrthoDB" id="10345033at2759"/>
<feature type="compositionally biased region" description="Basic and acidic residues" evidence="2">
    <location>
        <begin position="140"/>
        <end position="151"/>
    </location>
</feature>
<evidence type="ECO:0000313" key="3">
    <source>
        <dbReference type="EMBL" id="GMH54887.1"/>
    </source>
</evidence>
<evidence type="ECO:0000313" key="4">
    <source>
        <dbReference type="Proteomes" id="UP001165082"/>
    </source>
</evidence>
<evidence type="ECO:0000256" key="2">
    <source>
        <dbReference type="SAM" id="MobiDB-lite"/>
    </source>
</evidence>
<feature type="region of interest" description="Disordered" evidence="2">
    <location>
        <begin position="135"/>
        <end position="158"/>
    </location>
</feature>
<gene>
    <name evidence="3" type="ORF">TrRE_jg5535</name>
</gene>
<name>A0A9W7DU15_9STRA</name>
<keyword evidence="1" id="KW-0175">Coiled coil</keyword>
<comment type="caution">
    <text evidence="3">The sequence shown here is derived from an EMBL/GenBank/DDBJ whole genome shotgun (WGS) entry which is preliminary data.</text>
</comment>